<protein>
    <submittedName>
        <fullName evidence="1">Uncharacterized protein</fullName>
    </submittedName>
</protein>
<accession>A0A2P2NFB3</accession>
<sequence length="30" mass="3587">MKILQYISFENHNKLHRVKIEAENDSSARD</sequence>
<organism evidence="1">
    <name type="scientific">Rhizophora mucronata</name>
    <name type="common">Asiatic mangrove</name>
    <dbReference type="NCBI Taxonomy" id="61149"/>
    <lineage>
        <taxon>Eukaryota</taxon>
        <taxon>Viridiplantae</taxon>
        <taxon>Streptophyta</taxon>
        <taxon>Embryophyta</taxon>
        <taxon>Tracheophyta</taxon>
        <taxon>Spermatophyta</taxon>
        <taxon>Magnoliopsida</taxon>
        <taxon>eudicotyledons</taxon>
        <taxon>Gunneridae</taxon>
        <taxon>Pentapetalae</taxon>
        <taxon>rosids</taxon>
        <taxon>fabids</taxon>
        <taxon>Malpighiales</taxon>
        <taxon>Rhizophoraceae</taxon>
        <taxon>Rhizophora</taxon>
    </lineage>
</organism>
<dbReference type="AlphaFoldDB" id="A0A2P2NFB3"/>
<reference evidence="1" key="1">
    <citation type="submission" date="2018-02" db="EMBL/GenBank/DDBJ databases">
        <title>Rhizophora mucronata_Transcriptome.</title>
        <authorList>
            <person name="Meera S.P."/>
            <person name="Sreeshan A."/>
            <person name="Augustine A."/>
        </authorList>
    </citation>
    <scope>NUCLEOTIDE SEQUENCE</scope>
    <source>
        <tissue evidence="1">Leaf</tissue>
    </source>
</reference>
<dbReference type="EMBL" id="GGEC01060626">
    <property type="protein sequence ID" value="MBX41110.1"/>
    <property type="molecule type" value="Transcribed_RNA"/>
</dbReference>
<proteinExistence type="predicted"/>
<name>A0A2P2NFB3_RHIMU</name>
<evidence type="ECO:0000313" key="1">
    <source>
        <dbReference type="EMBL" id="MBX41110.1"/>
    </source>
</evidence>